<gene>
    <name evidence="3" type="ORF">QH73_0024700</name>
</gene>
<dbReference type="PANTHER" id="PTHR36842:SF2">
    <property type="entry name" value="SLR0505 PROTEIN"/>
    <property type="match status" value="1"/>
</dbReference>
<evidence type="ECO:0000313" key="3">
    <source>
        <dbReference type="EMBL" id="NHC37800.1"/>
    </source>
</evidence>
<evidence type="ECO:0000313" key="4">
    <source>
        <dbReference type="Proteomes" id="UP000031532"/>
    </source>
</evidence>
<dbReference type="AlphaFoldDB" id="A0A9X5I7E5"/>
<dbReference type="SUPFAM" id="SSF82171">
    <property type="entry name" value="DPP6 N-terminal domain-like"/>
    <property type="match status" value="1"/>
</dbReference>
<evidence type="ECO:0000256" key="2">
    <source>
        <dbReference type="SAM" id="SignalP"/>
    </source>
</evidence>
<dbReference type="InterPro" id="IPR011659">
    <property type="entry name" value="WD40"/>
</dbReference>
<protein>
    <submittedName>
        <fullName evidence="3">TolB family protein</fullName>
    </submittedName>
</protein>
<proteinExistence type="inferred from homology"/>
<feature type="chain" id="PRO_5040845760" evidence="2">
    <location>
        <begin position="28"/>
        <end position="187"/>
    </location>
</feature>
<name>A0A9X5I7E5_9CYAN</name>
<dbReference type="EMBL" id="JTJC03000011">
    <property type="protein sequence ID" value="NHC37800.1"/>
    <property type="molecule type" value="Genomic_DNA"/>
</dbReference>
<sequence length="187" mass="20951">MNKSTLRRLLKWLCLALGISILSLAIAACSPGDRQVCLSGSLNSPYSDEQPALSGDGRWLAYVSNRDGKHRLLLYDLQDRCLVSLPRIPAAAIAEHPSLSYTGRYLTYLTSDRGKIVLTLYDRATQQTQTVSQWYQAWVRNPSISPDGRYIAFESSKNGQWDIEILDRGDRIELDIPDGTMTVVSEQ</sequence>
<keyword evidence="4" id="KW-1185">Reference proteome</keyword>
<dbReference type="Pfam" id="PF07676">
    <property type="entry name" value="PD40"/>
    <property type="match status" value="2"/>
</dbReference>
<keyword evidence="2" id="KW-0732">Signal</keyword>
<accession>A0A9X5I7E5</accession>
<dbReference type="OrthoDB" id="9802240at2"/>
<reference evidence="3 4" key="1">
    <citation type="journal article" date="2015" name="Genome Announc.">
        <title>Draft Genome Sequence of the Terrestrial Cyanobacterium Scytonema millei VB511283, Isolated from Eastern India.</title>
        <authorList>
            <person name="Sen D."/>
            <person name="Chandrababunaidu M.M."/>
            <person name="Singh D."/>
            <person name="Sanghi N."/>
            <person name="Ghorai A."/>
            <person name="Mishra G.P."/>
            <person name="Madduluri M."/>
            <person name="Adhikary S.P."/>
            <person name="Tripathy S."/>
        </authorList>
    </citation>
    <scope>NUCLEOTIDE SEQUENCE [LARGE SCALE GENOMIC DNA]</scope>
    <source>
        <strain evidence="3 4">VB511283</strain>
    </source>
</reference>
<dbReference type="Proteomes" id="UP000031532">
    <property type="component" value="Unassembled WGS sequence"/>
</dbReference>
<dbReference type="PROSITE" id="PS51257">
    <property type="entry name" value="PROKAR_LIPOPROTEIN"/>
    <property type="match status" value="1"/>
</dbReference>
<dbReference type="InterPro" id="IPR011042">
    <property type="entry name" value="6-blade_b-propeller_TolB-like"/>
</dbReference>
<evidence type="ECO:0000256" key="1">
    <source>
        <dbReference type="ARBA" id="ARBA00009820"/>
    </source>
</evidence>
<organism evidence="3 4">
    <name type="scientific">Scytonema millei VB511283</name>
    <dbReference type="NCBI Taxonomy" id="1245923"/>
    <lineage>
        <taxon>Bacteria</taxon>
        <taxon>Bacillati</taxon>
        <taxon>Cyanobacteriota</taxon>
        <taxon>Cyanophyceae</taxon>
        <taxon>Nostocales</taxon>
        <taxon>Scytonemataceae</taxon>
        <taxon>Scytonema</taxon>
    </lineage>
</organism>
<dbReference type="PANTHER" id="PTHR36842">
    <property type="entry name" value="PROTEIN TOLB HOMOLOG"/>
    <property type="match status" value="1"/>
</dbReference>
<dbReference type="Gene3D" id="2.120.10.30">
    <property type="entry name" value="TolB, C-terminal domain"/>
    <property type="match status" value="2"/>
</dbReference>
<dbReference type="RefSeq" id="WP_052289712.1">
    <property type="nucleotide sequence ID" value="NZ_JTJC03000011.1"/>
</dbReference>
<feature type="signal peptide" evidence="2">
    <location>
        <begin position="1"/>
        <end position="27"/>
    </location>
</feature>
<comment type="caution">
    <text evidence="3">The sequence shown here is derived from an EMBL/GenBank/DDBJ whole genome shotgun (WGS) entry which is preliminary data.</text>
</comment>
<comment type="similarity">
    <text evidence="1">Belongs to the TolB family.</text>
</comment>